<keyword evidence="6 8" id="KW-0460">Magnesium</keyword>
<dbReference type="Proteomes" id="UP000050509">
    <property type="component" value="Unassembled WGS sequence"/>
</dbReference>
<dbReference type="GO" id="GO:0004540">
    <property type="term" value="F:RNA nuclease activity"/>
    <property type="evidence" value="ECO:0007669"/>
    <property type="project" value="InterPro"/>
</dbReference>
<comment type="caution">
    <text evidence="10">The sequence shown here is derived from an EMBL/GenBank/DDBJ whole genome shotgun (WGS) entry which is preliminary data.</text>
</comment>
<dbReference type="CDD" id="cd18746">
    <property type="entry name" value="PIN_VapC4-5_FitB-like"/>
    <property type="match status" value="1"/>
</dbReference>
<protein>
    <recommendedName>
        <fullName evidence="8">Ribonuclease VapC</fullName>
        <shortName evidence="8">RNase VapC</shortName>
        <ecNumber evidence="8">3.1.-.-</ecNumber>
    </recommendedName>
    <alternativeName>
        <fullName evidence="8">Toxin VapC</fullName>
    </alternativeName>
</protein>
<keyword evidence="4 8" id="KW-0479">Metal-binding</keyword>
<evidence type="ECO:0000259" key="9">
    <source>
        <dbReference type="Pfam" id="PF01850"/>
    </source>
</evidence>
<dbReference type="Gene3D" id="3.40.50.1010">
    <property type="entry name" value="5'-nuclease"/>
    <property type="match status" value="1"/>
</dbReference>
<sequence>MNYLLDTNIISELVARKPNPRVLEWIDSCDPNHIFISVITIGELRKGIEKLPASARKDALAEWLANDLVLRFSGRILTLDLDVMLAWGQLTGELERAGRPLPAIDSLIAALALHHGITLVTRNVADFAHSGIVLLNPWE</sequence>
<accession>A0A0P9F0N0</accession>
<evidence type="ECO:0000256" key="7">
    <source>
        <dbReference type="ARBA" id="ARBA00038093"/>
    </source>
</evidence>
<dbReference type="AlphaFoldDB" id="A0A0P9F0N0"/>
<gene>
    <name evidence="8" type="primary">vapC</name>
    <name evidence="10" type="ORF">SE17_30230</name>
</gene>
<evidence type="ECO:0000256" key="1">
    <source>
        <dbReference type="ARBA" id="ARBA00001946"/>
    </source>
</evidence>
<dbReference type="InterPro" id="IPR002716">
    <property type="entry name" value="PIN_dom"/>
</dbReference>
<dbReference type="PANTHER" id="PTHR33653">
    <property type="entry name" value="RIBONUCLEASE VAPC2"/>
    <property type="match status" value="1"/>
</dbReference>
<dbReference type="InterPro" id="IPR050556">
    <property type="entry name" value="Type_II_TA_system_RNase"/>
</dbReference>
<dbReference type="GO" id="GO:0090729">
    <property type="term" value="F:toxin activity"/>
    <property type="evidence" value="ECO:0007669"/>
    <property type="project" value="UniProtKB-KW"/>
</dbReference>
<keyword evidence="5 8" id="KW-0378">Hydrolase</keyword>
<evidence type="ECO:0000256" key="5">
    <source>
        <dbReference type="ARBA" id="ARBA00022801"/>
    </source>
</evidence>
<dbReference type="SUPFAM" id="SSF88723">
    <property type="entry name" value="PIN domain-like"/>
    <property type="match status" value="1"/>
</dbReference>
<evidence type="ECO:0000313" key="10">
    <source>
        <dbReference type="EMBL" id="KPV49860.1"/>
    </source>
</evidence>
<dbReference type="EMBL" id="LJCR01001706">
    <property type="protein sequence ID" value="KPV49860.1"/>
    <property type="molecule type" value="Genomic_DNA"/>
</dbReference>
<organism evidence="10 11">
    <name type="scientific">Kouleothrix aurantiaca</name>
    <dbReference type="NCBI Taxonomy" id="186479"/>
    <lineage>
        <taxon>Bacteria</taxon>
        <taxon>Bacillati</taxon>
        <taxon>Chloroflexota</taxon>
        <taxon>Chloroflexia</taxon>
        <taxon>Chloroflexales</taxon>
        <taxon>Roseiflexineae</taxon>
        <taxon>Roseiflexaceae</taxon>
        <taxon>Kouleothrix</taxon>
    </lineage>
</organism>
<evidence type="ECO:0000256" key="3">
    <source>
        <dbReference type="ARBA" id="ARBA00022722"/>
    </source>
</evidence>
<dbReference type="PANTHER" id="PTHR33653:SF1">
    <property type="entry name" value="RIBONUCLEASE VAPC2"/>
    <property type="match status" value="1"/>
</dbReference>
<feature type="binding site" evidence="8">
    <location>
        <position position="6"/>
    </location>
    <ligand>
        <name>Mg(2+)</name>
        <dbReference type="ChEBI" id="CHEBI:18420"/>
    </ligand>
</feature>
<dbReference type="InterPro" id="IPR022907">
    <property type="entry name" value="VapC_family"/>
</dbReference>
<dbReference type="InterPro" id="IPR029060">
    <property type="entry name" value="PIN-like_dom_sf"/>
</dbReference>
<comment type="cofactor">
    <cofactor evidence="1 8">
        <name>Mg(2+)</name>
        <dbReference type="ChEBI" id="CHEBI:18420"/>
    </cofactor>
</comment>
<keyword evidence="3 8" id="KW-0540">Nuclease</keyword>
<comment type="similarity">
    <text evidence="7 8">Belongs to the PINc/VapC protein family.</text>
</comment>
<evidence type="ECO:0000256" key="4">
    <source>
        <dbReference type="ARBA" id="ARBA00022723"/>
    </source>
</evidence>
<keyword evidence="11" id="KW-1185">Reference proteome</keyword>
<evidence type="ECO:0000256" key="6">
    <source>
        <dbReference type="ARBA" id="ARBA00022842"/>
    </source>
</evidence>
<comment type="function">
    <text evidence="8">Toxic component of a toxin-antitoxin (TA) system. An RNase.</text>
</comment>
<dbReference type="HAMAP" id="MF_00265">
    <property type="entry name" value="VapC_Nob1"/>
    <property type="match status" value="1"/>
</dbReference>
<dbReference type="GO" id="GO:0016787">
    <property type="term" value="F:hydrolase activity"/>
    <property type="evidence" value="ECO:0007669"/>
    <property type="project" value="UniProtKB-KW"/>
</dbReference>
<reference evidence="10 11" key="1">
    <citation type="submission" date="2015-09" db="EMBL/GenBank/DDBJ databases">
        <title>Draft genome sequence of Kouleothrix aurantiaca JCM 19913.</title>
        <authorList>
            <person name="Hemp J."/>
        </authorList>
    </citation>
    <scope>NUCLEOTIDE SEQUENCE [LARGE SCALE GENOMIC DNA]</scope>
    <source>
        <strain evidence="10 11">COM-B</strain>
    </source>
</reference>
<dbReference type="EC" id="3.1.-.-" evidence="8"/>
<evidence type="ECO:0000256" key="2">
    <source>
        <dbReference type="ARBA" id="ARBA00022649"/>
    </source>
</evidence>
<name>A0A0P9F0N0_9CHLR</name>
<feature type="binding site" evidence="8">
    <location>
        <position position="105"/>
    </location>
    <ligand>
        <name>Mg(2+)</name>
        <dbReference type="ChEBI" id="CHEBI:18420"/>
    </ligand>
</feature>
<evidence type="ECO:0000313" key="11">
    <source>
        <dbReference type="Proteomes" id="UP000050509"/>
    </source>
</evidence>
<dbReference type="GO" id="GO:0000287">
    <property type="term" value="F:magnesium ion binding"/>
    <property type="evidence" value="ECO:0007669"/>
    <property type="project" value="UniProtKB-UniRule"/>
</dbReference>
<evidence type="ECO:0000256" key="8">
    <source>
        <dbReference type="HAMAP-Rule" id="MF_00265"/>
    </source>
</evidence>
<proteinExistence type="inferred from homology"/>
<keyword evidence="8" id="KW-0800">Toxin</keyword>
<dbReference type="Pfam" id="PF01850">
    <property type="entry name" value="PIN"/>
    <property type="match status" value="1"/>
</dbReference>
<keyword evidence="2 8" id="KW-1277">Toxin-antitoxin system</keyword>
<feature type="domain" description="PIN" evidence="9">
    <location>
        <begin position="3"/>
        <end position="123"/>
    </location>
</feature>